<comment type="caution">
    <text evidence="1">The sequence shown here is derived from an EMBL/GenBank/DDBJ whole genome shotgun (WGS) entry which is preliminary data.</text>
</comment>
<reference evidence="1 2" key="1">
    <citation type="journal article" date="2018" name="New Phytol.">
        <title>Phylogenomics of Endogonaceae and evolution of mycorrhizas within Mucoromycota.</title>
        <authorList>
            <person name="Chang Y."/>
            <person name="Desiro A."/>
            <person name="Na H."/>
            <person name="Sandor L."/>
            <person name="Lipzen A."/>
            <person name="Clum A."/>
            <person name="Barry K."/>
            <person name="Grigoriev I.V."/>
            <person name="Martin F.M."/>
            <person name="Stajich J.E."/>
            <person name="Smith M.E."/>
            <person name="Bonito G."/>
            <person name="Spatafora J.W."/>
        </authorList>
    </citation>
    <scope>NUCLEOTIDE SEQUENCE [LARGE SCALE GENOMIC DNA]</scope>
    <source>
        <strain evidence="1 2">AD002</strain>
    </source>
</reference>
<dbReference type="EMBL" id="RBNJ01002777">
    <property type="protein sequence ID" value="RUS31612.1"/>
    <property type="molecule type" value="Genomic_DNA"/>
</dbReference>
<organism evidence="1 2">
    <name type="scientific">Jimgerdemannia flammicorona</name>
    <dbReference type="NCBI Taxonomy" id="994334"/>
    <lineage>
        <taxon>Eukaryota</taxon>
        <taxon>Fungi</taxon>
        <taxon>Fungi incertae sedis</taxon>
        <taxon>Mucoromycota</taxon>
        <taxon>Mucoromycotina</taxon>
        <taxon>Endogonomycetes</taxon>
        <taxon>Endogonales</taxon>
        <taxon>Endogonaceae</taxon>
        <taxon>Jimgerdemannia</taxon>
    </lineage>
</organism>
<evidence type="ECO:0000313" key="1">
    <source>
        <dbReference type="EMBL" id="RUS31612.1"/>
    </source>
</evidence>
<gene>
    <name evidence="1" type="ORF">BC938DRAFT_477457</name>
</gene>
<protein>
    <submittedName>
        <fullName evidence="1">Uncharacterized protein</fullName>
    </submittedName>
</protein>
<accession>A0A433QPA1</accession>
<name>A0A433QPA1_9FUNG</name>
<dbReference type="AlphaFoldDB" id="A0A433QPA1"/>
<keyword evidence="2" id="KW-1185">Reference proteome</keyword>
<proteinExistence type="predicted"/>
<dbReference type="Proteomes" id="UP000274822">
    <property type="component" value="Unassembled WGS sequence"/>
</dbReference>
<sequence>MLLTISHRYLFIHSFGTRLDISFTDVKTILSSCTVNPRITSATSLTPLDDWVGQVRSVAVRDDLSGVDLPVRHVVVTLDMGQVEGAGN</sequence>
<evidence type="ECO:0000313" key="2">
    <source>
        <dbReference type="Proteomes" id="UP000274822"/>
    </source>
</evidence>